<sequence length="155" mass="16266">MKKLPAGTPSIGMMIAAAAAVLPNPATAQVAGWNGRYVWEEDVGRHGGTTPSDSVVAFITYTLSIGPGNGPTGCLLTGQGFQTNRRIQCTVTPRGNAITVKFYKFGADNVGGRYPSGQPLFTLTRTPRGIVTSLNGLGASSRTTPHRGMLFRRAG</sequence>
<feature type="signal peptide" evidence="1">
    <location>
        <begin position="1"/>
        <end position="28"/>
    </location>
</feature>
<gene>
    <name evidence="2" type="ORF">RZN05_13750</name>
</gene>
<keyword evidence="3" id="KW-1185">Reference proteome</keyword>
<name>A0ABU3Y9I3_9SPHN</name>
<organism evidence="2 3">
    <name type="scientific">Sphingomonas agrestis</name>
    <dbReference type="NCBI Taxonomy" id="3080540"/>
    <lineage>
        <taxon>Bacteria</taxon>
        <taxon>Pseudomonadati</taxon>
        <taxon>Pseudomonadota</taxon>
        <taxon>Alphaproteobacteria</taxon>
        <taxon>Sphingomonadales</taxon>
        <taxon>Sphingomonadaceae</taxon>
        <taxon>Sphingomonas</taxon>
    </lineage>
</organism>
<dbReference type="EMBL" id="JAWJEJ010000001">
    <property type="protein sequence ID" value="MDV3458055.1"/>
    <property type="molecule type" value="Genomic_DNA"/>
</dbReference>
<protein>
    <submittedName>
        <fullName evidence="2">DUF5991 domain-containing protein</fullName>
    </submittedName>
</protein>
<dbReference type="Proteomes" id="UP001273531">
    <property type="component" value="Unassembled WGS sequence"/>
</dbReference>
<accession>A0ABU3Y9I3</accession>
<dbReference type="Pfam" id="PF19453">
    <property type="entry name" value="DUF5991"/>
    <property type="match status" value="1"/>
</dbReference>
<keyword evidence="1" id="KW-0732">Signal</keyword>
<evidence type="ECO:0000256" key="1">
    <source>
        <dbReference type="SAM" id="SignalP"/>
    </source>
</evidence>
<evidence type="ECO:0000313" key="3">
    <source>
        <dbReference type="Proteomes" id="UP001273531"/>
    </source>
</evidence>
<evidence type="ECO:0000313" key="2">
    <source>
        <dbReference type="EMBL" id="MDV3458055.1"/>
    </source>
</evidence>
<reference evidence="2 3" key="1">
    <citation type="submission" date="2023-10" db="EMBL/GenBank/DDBJ databases">
        <title>Sphingomonas sp. HF-S4 16S ribosomal RNA gene Genome sequencing and assembly.</title>
        <authorList>
            <person name="Lee H."/>
        </authorList>
    </citation>
    <scope>NUCLEOTIDE SEQUENCE [LARGE SCALE GENOMIC DNA]</scope>
    <source>
        <strain evidence="2 3">HF-S4</strain>
    </source>
</reference>
<dbReference type="RefSeq" id="WP_317227169.1">
    <property type="nucleotide sequence ID" value="NZ_JAWJEJ010000001.1"/>
</dbReference>
<comment type="caution">
    <text evidence="2">The sequence shown here is derived from an EMBL/GenBank/DDBJ whole genome shotgun (WGS) entry which is preliminary data.</text>
</comment>
<dbReference type="InterPro" id="IPR046033">
    <property type="entry name" value="DUF5991"/>
</dbReference>
<feature type="chain" id="PRO_5046550978" evidence="1">
    <location>
        <begin position="29"/>
        <end position="155"/>
    </location>
</feature>
<proteinExistence type="predicted"/>